<dbReference type="Proteomes" id="UP000290517">
    <property type="component" value="Unassembled WGS sequence"/>
</dbReference>
<keyword evidence="5" id="KW-1185">Reference proteome</keyword>
<organism evidence="3 4">
    <name type="scientific">Oerskovia turbata</name>
    <dbReference type="NCBI Taxonomy" id="1713"/>
    <lineage>
        <taxon>Bacteria</taxon>
        <taxon>Bacillati</taxon>
        <taxon>Actinomycetota</taxon>
        <taxon>Actinomycetes</taxon>
        <taxon>Micrococcales</taxon>
        <taxon>Cellulomonadaceae</taxon>
        <taxon>Oerskovia</taxon>
    </lineage>
</organism>
<dbReference type="PANTHER" id="PTHR43415">
    <property type="entry name" value="SPERMIDINE N(1)-ACETYLTRANSFERASE"/>
    <property type="match status" value="1"/>
</dbReference>
<dbReference type="SUPFAM" id="SSF55729">
    <property type="entry name" value="Acyl-CoA N-acyltransferases (Nat)"/>
    <property type="match status" value="1"/>
</dbReference>
<gene>
    <name evidence="2" type="ORF">EQW73_01670</name>
    <name evidence="3" type="ORF">EQW78_04085</name>
</gene>
<evidence type="ECO:0000259" key="1">
    <source>
        <dbReference type="PROSITE" id="PS51186"/>
    </source>
</evidence>
<dbReference type="GO" id="GO:0016747">
    <property type="term" value="F:acyltransferase activity, transferring groups other than amino-acyl groups"/>
    <property type="evidence" value="ECO:0007669"/>
    <property type="project" value="InterPro"/>
</dbReference>
<dbReference type="STRING" id="1713.GCA_000718325_01326"/>
<dbReference type="PROSITE" id="PS51186">
    <property type="entry name" value="GNAT"/>
    <property type="match status" value="1"/>
</dbReference>
<evidence type="ECO:0000313" key="4">
    <source>
        <dbReference type="Proteomes" id="UP000289805"/>
    </source>
</evidence>
<evidence type="ECO:0000313" key="3">
    <source>
        <dbReference type="EMBL" id="RXR35962.1"/>
    </source>
</evidence>
<evidence type="ECO:0000313" key="5">
    <source>
        <dbReference type="Proteomes" id="UP000290517"/>
    </source>
</evidence>
<sequence>MTARDPQVPVYGVGHAARLRAWRPADLAVFREWLRPHHEWHEWDGPYYPVPDDTQADARVAALAQAPPGVVHGLPPRSAVIADPDDHLVGTVSWYWESQETAWARMGIGVYDPAVRGRGVGREALALWTTYLFSVTDWARLDFATWSGNAPMLAVGRRLGFVEEGRFRDARVVRGQRYDAVVMGVLRSEWDARD</sequence>
<dbReference type="PANTHER" id="PTHR43415:SF4">
    <property type="entry name" value="N-ACETYLTRANSFERASE DOMAIN-CONTAINING PROTEIN"/>
    <property type="match status" value="1"/>
</dbReference>
<dbReference type="Pfam" id="PF13302">
    <property type="entry name" value="Acetyltransf_3"/>
    <property type="match status" value="1"/>
</dbReference>
<dbReference type="AlphaFoldDB" id="A0A4Q1L051"/>
<keyword evidence="3" id="KW-0808">Transferase</keyword>
<name>A0A4Q1L051_9CELL</name>
<dbReference type="Gene3D" id="3.40.630.30">
    <property type="match status" value="1"/>
</dbReference>
<comment type="caution">
    <text evidence="3">The sequence shown here is derived from an EMBL/GenBank/DDBJ whole genome shotgun (WGS) entry which is preliminary data.</text>
</comment>
<dbReference type="InterPro" id="IPR000182">
    <property type="entry name" value="GNAT_dom"/>
</dbReference>
<dbReference type="Proteomes" id="UP000289805">
    <property type="component" value="Unassembled WGS sequence"/>
</dbReference>
<proteinExistence type="predicted"/>
<accession>A0A4Q1L051</accession>
<dbReference type="InterPro" id="IPR016181">
    <property type="entry name" value="Acyl_CoA_acyltransferase"/>
</dbReference>
<dbReference type="EMBL" id="SDJQ01000006">
    <property type="protein sequence ID" value="RXR35962.1"/>
    <property type="molecule type" value="Genomic_DNA"/>
</dbReference>
<reference evidence="4 5" key="1">
    <citation type="submission" date="2019-01" db="EMBL/GenBank/DDBJ databases">
        <title>Oerskovia turbata Genome sequencing and assembly.</title>
        <authorList>
            <person name="Dou T."/>
        </authorList>
    </citation>
    <scope>NUCLEOTIDE SEQUENCE [LARGE SCALE GENOMIC DNA]</scope>
    <source>
        <strain evidence="3 4">JCM12123</strain>
        <strain evidence="2 5">JCM3160</strain>
    </source>
</reference>
<feature type="domain" description="N-acetyltransferase" evidence="1">
    <location>
        <begin position="17"/>
        <end position="188"/>
    </location>
</feature>
<dbReference type="EMBL" id="SDJR01000001">
    <property type="protein sequence ID" value="RXR28029.1"/>
    <property type="molecule type" value="Genomic_DNA"/>
</dbReference>
<protein>
    <submittedName>
        <fullName evidence="3">N-acetyltransferase</fullName>
    </submittedName>
</protein>
<evidence type="ECO:0000313" key="2">
    <source>
        <dbReference type="EMBL" id="RXR28029.1"/>
    </source>
</evidence>
<dbReference type="OrthoDB" id="9132139at2"/>